<reference evidence="2 3" key="1">
    <citation type="submission" date="2021-07" db="EMBL/GenBank/DDBJ databases">
        <authorList>
            <person name="Palmer J.M."/>
        </authorList>
    </citation>
    <scope>NUCLEOTIDE SEQUENCE [LARGE SCALE GENOMIC DNA]</scope>
    <source>
        <strain evidence="2 3">AT_MEX2019</strain>
        <tissue evidence="2">Muscle</tissue>
    </source>
</reference>
<dbReference type="Proteomes" id="UP001345963">
    <property type="component" value="Unassembled WGS sequence"/>
</dbReference>
<gene>
    <name evidence="2" type="ORF">ATANTOWER_002301</name>
</gene>
<keyword evidence="3" id="KW-1185">Reference proteome</keyword>
<evidence type="ECO:0000313" key="3">
    <source>
        <dbReference type="Proteomes" id="UP001345963"/>
    </source>
</evidence>
<name>A0ABU7CHU1_9TELE</name>
<comment type="caution">
    <text evidence="2">The sequence shown here is derived from an EMBL/GenBank/DDBJ whole genome shotgun (WGS) entry which is preliminary data.</text>
</comment>
<dbReference type="EMBL" id="JAHUTI010089745">
    <property type="protein sequence ID" value="MED6261208.1"/>
    <property type="molecule type" value="Genomic_DNA"/>
</dbReference>
<accession>A0ABU7CHU1</accession>
<protein>
    <submittedName>
        <fullName evidence="2">Uncharacterized protein</fullName>
    </submittedName>
</protein>
<organism evidence="2 3">
    <name type="scientific">Ataeniobius toweri</name>
    <dbReference type="NCBI Taxonomy" id="208326"/>
    <lineage>
        <taxon>Eukaryota</taxon>
        <taxon>Metazoa</taxon>
        <taxon>Chordata</taxon>
        <taxon>Craniata</taxon>
        <taxon>Vertebrata</taxon>
        <taxon>Euteleostomi</taxon>
        <taxon>Actinopterygii</taxon>
        <taxon>Neopterygii</taxon>
        <taxon>Teleostei</taxon>
        <taxon>Neoteleostei</taxon>
        <taxon>Acanthomorphata</taxon>
        <taxon>Ovalentaria</taxon>
        <taxon>Atherinomorphae</taxon>
        <taxon>Cyprinodontiformes</taxon>
        <taxon>Goodeidae</taxon>
        <taxon>Ataeniobius</taxon>
    </lineage>
</organism>
<feature type="region of interest" description="Disordered" evidence="1">
    <location>
        <begin position="34"/>
        <end position="73"/>
    </location>
</feature>
<evidence type="ECO:0000313" key="2">
    <source>
        <dbReference type="EMBL" id="MED6261208.1"/>
    </source>
</evidence>
<sequence>MSKAGTFKDPELKLVLQDVVSGEELPRKVKQVLGLSVPSSSEEDSSGSQSSETERLLGQTEGGAASVHVPTYP</sequence>
<feature type="compositionally biased region" description="Low complexity" evidence="1">
    <location>
        <begin position="36"/>
        <end position="51"/>
    </location>
</feature>
<evidence type="ECO:0000256" key="1">
    <source>
        <dbReference type="SAM" id="MobiDB-lite"/>
    </source>
</evidence>
<proteinExistence type="predicted"/>